<organism evidence="1 2">
    <name type="scientific">Vitis vinifera</name>
    <name type="common">Grape</name>
    <dbReference type="NCBI Taxonomy" id="29760"/>
    <lineage>
        <taxon>Eukaryota</taxon>
        <taxon>Viridiplantae</taxon>
        <taxon>Streptophyta</taxon>
        <taxon>Embryophyta</taxon>
        <taxon>Tracheophyta</taxon>
        <taxon>Spermatophyta</taxon>
        <taxon>Magnoliopsida</taxon>
        <taxon>eudicotyledons</taxon>
        <taxon>Gunneridae</taxon>
        <taxon>Pentapetalae</taxon>
        <taxon>rosids</taxon>
        <taxon>Vitales</taxon>
        <taxon>Vitaceae</taxon>
        <taxon>Viteae</taxon>
        <taxon>Vitis</taxon>
    </lineage>
</organism>
<evidence type="ECO:0000313" key="2">
    <source>
        <dbReference type="Proteomes" id="UP000009183"/>
    </source>
</evidence>
<dbReference type="STRING" id="29760.F6H2B1"/>
<keyword evidence="2" id="KW-1185">Reference proteome</keyword>
<dbReference type="PaxDb" id="29760-VIT_19s0014g04330.t01"/>
<gene>
    <name evidence="1" type="ordered locus">VIT_19s0014g04330</name>
</gene>
<dbReference type="EMBL" id="FN595229">
    <property type="protein sequence ID" value="CCB46431.1"/>
    <property type="molecule type" value="Genomic_DNA"/>
</dbReference>
<proteinExistence type="predicted"/>
<dbReference type="AlphaFoldDB" id="F6H2B1"/>
<sequence>MARSFGGNEIEANTNTVVGTYSRDCEWEEKQRVLSPKPLHQPSWTHDRPSMSSVILMLDSEGVLPQPREPGFFSERHVLEANSNPKATSFSGNEDISTILEA</sequence>
<dbReference type="Proteomes" id="UP000009183">
    <property type="component" value="Chromosome 19"/>
</dbReference>
<evidence type="ECO:0000313" key="1">
    <source>
        <dbReference type="EMBL" id="CCB46431.1"/>
    </source>
</evidence>
<reference evidence="2" key="1">
    <citation type="journal article" date="2007" name="Nature">
        <title>The grapevine genome sequence suggests ancestral hexaploidization in major angiosperm phyla.</title>
        <authorList>
            <consortium name="The French-Italian Public Consortium for Grapevine Genome Characterization."/>
            <person name="Jaillon O."/>
            <person name="Aury J.-M."/>
            <person name="Noel B."/>
            <person name="Policriti A."/>
            <person name="Clepet C."/>
            <person name="Casagrande A."/>
            <person name="Choisne N."/>
            <person name="Aubourg S."/>
            <person name="Vitulo N."/>
            <person name="Jubin C."/>
            <person name="Vezzi A."/>
            <person name="Legeai F."/>
            <person name="Hugueney P."/>
            <person name="Dasilva C."/>
            <person name="Horner D."/>
            <person name="Mica E."/>
            <person name="Jublot D."/>
            <person name="Poulain J."/>
            <person name="Bruyere C."/>
            <person name="Billault A."/>
            <person name="Segurens B."/>
            <person name="Gouyvenoux M."/>
            <person name="Ugarte E."/>
            <person name="Cattonaro F."/>
            <person name="Anthouard V."/>
            <person name="Vico V."/>
            <person name="Del Fabbro C."/>
            <person name="Alaux M."/>
            <person name="Di Gaspero G."/>
            <person name="Dumas V."/>
            <person name="Felice N."/>
            <person name="Paillard S."/>
            <person name="Juman I."/>
            <person name="Moroldo M."/>
            <person name="Scalabrin S."/>
            <person name="Canaguier A."/>
            <person name="Le Clainche I."/>
            <person name="Malacrida G."/>
            <person name="Durand E."/>
            <person name="Pesole G."/>
            <person name="Laucou V."/>
            <person name="Chatelet P."/>
            <person name="Merdinoglu D."/>
            <person name="Delledonne M."/>
            <person name="Pezzotti M."/>
            <person name="Lecharny A."/>
            <person name="Scarpelli C."/>
            <person name="Artiguenave F."/>
            <person name="Pe M.E."/>
            <person name="Valle G."/>
            <person name="Morgante M."/>
            <person name="Caboche M."/>
            <person name="Adam-Blondon A.-F."/>
            <person name="Weissenbach J."/>
            <person name="Quetier F."/>
            <person name="Wincker P."/>
        </authorList>
    </citation>
    <scope>NUCLEOTIDE SEQUENCE [LARGE SCALE GENOMIC DNA]</scope>
    <source>
        <strain evidence="2">cv. Pinot noir / PN40024</strain>
    </source>
</reference>
<protein>
    <submittedName>
        <fullName evidence="1">Uncharacterized protein</fullName>
    </submittedName>
</protein>
<accession>F6H2B1</accession>
<dbReference type="HOGENOM" id="CLU_2502178_0_0_1"/>
<name>F6H2B1_VITVI</name>
<dbReference type="InParanoid" id="F6H2B1"/>